<dbReference type="EMBL" id="PCRN01000041">
    <property type="protein sequence ID" value="PIP22375.1"/>
    <property type="molecule type" value="Genomic_DNA"/>
</dbReference>
<gene>
    <name evidence="4" type="ORF">COX38_00955</name>
</gene>
<accession>A0A2G9YSZ5</accession>
<keyword evidence="2" id="KW-0812">Transmembrane</keyword>
<evidence type="ECO:0000259" key="3">
    <source>
        <dbReference type="Pfam" id="PF18915"/>
    </source>
</evidence>
<comment type="caution">
    <text evidence="4">The sequence shown here is derived from an EMBL/GenBank/DDBJ whole genome shotgun (WGS) entry which is preliminary data.</text>
</comment>
<feature type="domain" description="DUF5667" evidence="3">
    <location>
        <begin position="79"/>
        <end position="170"/>
    </location>
</feature>
<sequence>MLSENELIKKIQELKQIQPNQNWAVLTENKILSATPSFKPKTQIFSLNLFYQPAFAIAFSCFILIGLVFGLSFTVAQNTVPGDTLYSLKKFSENVQMVFVAPQEKPVAILGQAQKRLAELSKITQENKNQGKKLAASIGQTQESLSEVSKTLKGVPDLEKETIAEKVVLEIESIKGQQKAIEESIQADIMNEGQEESLVQSTISYYNIYLEKEIEKLKNSALTKEQELLLEEAENELAQGNIERALEIVVKEIPPY</sequence>
<dbReference type="AlphaFoldDB" id="A0A2G9YSZ5"/>
<evidence type="ECO:0000256" key="2">
    <source>
        <dbReference type="SAM" id="Phobius"/>
    </source>
</evidence>
<dbReference type="Proteomes" id="UP000229054">
    <property type="component" value="Unassembled WGS sequence"/>
</dbReference>
<reference evidence="4 5" key="1">
    <citation type="submission" date="2017-09" db="EMBL/GenBank/DDBJ databases">
        <title>Depth-based differentiation of microbial function through sediment-hosted aquifers and enrichment of novel symbionts in the deep terrestrial subsurface.</title>
        <authorList>
            <person name="Probst A.J."/>
            <person name="Ladd B."/>
            <person name="Jarett J.K."/>
            <person name="Geller-Mcgrath D.E."/>
            <person name="Sieber C.M."/>
            <person name="Emerson J.B."/>
            <person name="Anantharaman K."/>
            <person name="Thomas B.C."/>
            <person name="Malmstrom R."/>
            <person name="Stieglmeier M."/>
            <person name="Klingl A."/>
            <person name="Woyke T."/>
            <person name="Ryan C.M."/>
            <person name="Banfield J.F."/>
        </authorList>
    </citation>
    <scope>NUCLEOTIDE SEQUENCE [LARGE SCALE GENOMIC DNA]</scope>
    <source>
        <strain evidence="4">CG23_combo_of_CG06-09_8_20_14_all_39_25</strain>
    </source>
</reference>
<dbReference type="Pfam" id="PF18915">
    <property type="entry name" value="DUF5667"/>
    <property type="match status" value="1"/>
</dbReference>
<proteinExistence type="predicted"/>
<evidence type="ECO:0000313" key="4">
    <source>
        <dbReference type="EMBL" id="PIP22375.1"/>
    </source>
</evidence>
<evidence type="ECO:0000313" key="5">
    <source>
        <dbReference type="Proteomes" id="UP000229054"/>
    </source>
</evidence>
<name>A0A2G9YSZ5_9BACT</name>
<keyword evidence="1" id="KW-0175">Coiled coil</keyword>
<keyword evidence="2" id="KW-0472">Membrane</keyword>
<keyword evidence="2" id="KW-1133">Transmembrane helix</keyword>
<dbReference type="InterPro" id="IPR043725">
    <property type="entry name" value="DUF5667"/>
</dbReference>
<feature type="transmembrane region" description="Helical" evidence="2">
    <location>
        <begin position="49"/>
        <end position="71"/>
    </location>
</feature>
<feature type="coiled-coil region" evidence="1">
    <location>
        <begin position="214"/>
        <end position="243"/>
    </location>
</feature>
<protein>
    <recommendedName>
        <fullName evidence="3">DUF5667 domain-containing protein</fullName>
    </recommendedName>
</protein>
<evidence type="ECO:0000256" key="1">
    <source>
        <dbReference type="SAM" id="Coils"/>
    </source>
</evidence>
<organism evidence="4 5">
    <name type="scientific">Candidatus Nealsonbacteria bacterium CG23_combo_of_CG06-09_8_20_14_all_39_25</name>
    <dbReference type="NCBI Taxonomy" id="1974723"/>
    <lineage>
        <taxon>Bacteria</taxon>
        <taxon>Candidatus Nealsoniibacteriota</taxon>
    </lineage>
</organism>